<keyword evidence="2" id="KW-1185">Reference proteome</keyword>
<evidence type="ECO:0000313" key="2">
    <source>
        <dbReference type="Proteomes" id="UP000015104"/>
    </source>
</evidence>
<dbReference type="HOGENOM" id="CLU_3377638_0_0_1"/>
<evidence type="ECO:0000313" key="1">
    <source>
        <dbReference type="EnsemblMetazoa" id="tetur03g04680.1"/>
    </source>
</evidence>
<dbReference type="EnsemblMetazoa" id="tetur03g04680.1">
    <property type="protein sequence ID" value="tetur03g04680.1"/>
    <property type="gene ID" value="tetur03g04680"/>
</dbReference>
<dbReference type="AlphaFoldDB" id="T1JZP1"/>
<accession>T1JZP1</accession>
<sequence>MVPTTTTTTTITTAETATTAQKQLTKALLTLQTH</sequence>
<proteinExistence type="predicted"/>
<protein>
    <submittedName>
        <fullName evidence="1">Uncharacterized protein</fullName>
    </submittedName>
</protein>
<name>T1JZP1_TETUR</name>
<dbReference type="EMBL" id="CAEY01001125">
    <property type="status" value="NOT_ANNOTATED_CDS"/>
    <property type="molecule type" value="Genomic_DNA"/>
</dbReference>
<reference evidence="1" key="2">
    <citation type="submission" date="2015-06" db="UniProtKB">
        <authorList>
            <consortium name="EnsemblMetazoa"/>
        </authorList>
    </citation>
    <scope>IDENTIFICATION</scope>
</reference>
<reference evidence="2" key="1">
    <citation type="submission" date="2011-08" db="EMBL/GenBank/DDBJ databases">
        <authorList>
            <person name="Rombauts S."/>
        </authorList>
    </citation>
    <scope>NUCLEOTIDE SEQUENCE</scope>
    <source>
        <strain evidence="2">London</strain>
    </source>
</reference>
<dbReference type="Proteomes" id="UP000015104">
    <property type="component" value="Unassembled WGS sequence"/>
</dbReference>
<organism evidence="1 2">
    <name type="scientific">Tetranychus urticae</name>
    <name type="common">Two-spotted spider mite</name>
    <dbReference type="NCBI Taxonomy" id="32264"/>
    <lineage>
        <taxon>Eukaryota</taxon>
        <taxon>Metazoa</taxon>
        <taxon>Ecdysozoa</taxon>
        <taxon>Arthropoda</taxon>
        <taxon>Chelicerata</taxon>
        <taxon>Arachnida</taxon>
        <taxon>Acari</taxon>
        <taxon>Acariformes</taxon>
        <taxon>Trombidiformes</taxon>
        <taxon>Prostigmata</taxon>
        <taxon>Eleutherengona</taxon>
        <taxon>Raphignathae</taxon>
        <taxon>Tetranychoidea</taxon>
        <taxon>Tetranychidae</taxon>
        <taxon>Tetranychus</taxon>
    </lineage>
</organism>